<dbReference type="AlphaFoldDB" id="A0A8J2L2H3"/>
<feature type="non-terminal residue" evidence="3">
    <location>
        <position position="1"/>
    </location>
</feature>
<evidence type="ECO:0000256" key="2">
    <source>
        <dbReference type="SAM" id="SignalP"/>
    </source>
</evidence>
<feature type="chain" id="PRO_5035246024" evidence="2">
    <location>
        <begin position="21"/>
        <end position="88"/>
    </location>
</feature>
<dbReference type="EMBL" id="CAJVCH010532247">
    <property type="protein sequence ID" value="CAG7824287.1"/>
    <property type="molecule type" value="Genomic_DNA"/>
</dbReference>
<gene>
    <name evidence="3" type="ORF">AFUS01_LOCUS34450</name>
</gene>
<comment type="caution">
    <text evidence="3">The sequence shown here is derived from an EMBL/GenBank/DDBJ whole genome shotgun (WGS) entry which is preliminary data.</text>
</comment>
<keyword evidence="4" id="KW-1185">Reference proteome</keyword>
<sequence length="88" mass="9654">MARSALPTILFALFASTTAAIYFPINLPSTPANSGEKSVFKDLAVTLPDPTRPLLKLPIGSTTSQKHRLKRNRKDGPRIRKLWAALTP</sequence>
<proteinExistence type="predicted"/>
<dbReference type="Proteomes" id="UP000708208">
    <property type="component" value="Unassembled WGS sequence"/>
</dbReference>
<protein>
    <submittedName>
        <fullName evidence="3">Uncharacterized protein</fullName>
    </submittedName>
</protein>
<organism evidence="3 4">
    <name type="scientific">Allacma fusca</name>
    <dbReference type="NCBI Taxonomy" id="39272"/>
    <lineage>
        <taxon>Eukaryota</taxon>
        <taxon>Metazoa</taxon>
        <taxon>Ecdysozoa</taxon>
        <taxon>Arthropoda</taxon>
        <taxon>Hexapoda</taxon>
        <taxon>Collembola</taxon>
        <taxon>Symphypleona</taxon>
        <taxon>Sminthuridae</taxon>
        <taxon>Allacma</taxon>
    </lineage>
</organism>
<accession>A0A8J2L2H3</accession>
<reference evidence="3" key="1">
    <citation type="submission" date="2021-06" db="EMBL/GenBank/DDBJ databases">
        <authorList>
            <person name="Hodson N. C."/>
            <person name="Mongue J. A."/>
            <person name="Jaron S. K."/>
        </authorList>
    </citation>
    <scope>NUCLEOTIDE SEQUENCE</scope>
</reference>
<evidence type="ECO:0000256" key="1">
    <source>
        <dbReference type="SAM" id="MobiDB-lite"/>
    </source>
</evidence>
<keyword evidence="2" id="KW-0732">Signal</keyword>
<feature type="region of interest" description="Disordered" evidence="1">
    <location>
        <begin position="56"/>
        <end position="76"/>
    </location>
</feature>
<evidence type="ECO:0000313" key="3">
    <source>
        <dbReference type="EMBL" id="CAG7824287.1"/>
    </source>
</evidence>
<feature type="signal peptide" evidence="2">
    <location>
        <begin position="1"/>
        <end position="20"/>
    </location>
</feature>
<name>A0A8J2L2H3_9HEXA</name>
<evidence type="ECO:0000313" key="4">
    <source>
        <dbReference type="Proteomes" id="UP000708208"/>
    </source>
</evidence>